<feature type="domain" description="TonB-dependent receptor-like beta-barrel" evidence="10">
    <location>
        <begin position="502"/>
        <end position="890"/>
    </location>
</feature>
<comment type="similarity">
    <text evidence="8 9">Belongs to the TonB-dependent receptor family.</text>
</comment>
<comment type="subcellular location">
    <subcellularLocation>
        <location evidence="1 8">Cell outer membrane</location>
        <topology evidence="1 8">Multi-pass membrane protein</topology>
    </subcellularLocation>
</comment>
<evidence type="ECO:0000256" key="5">
    <source>
        <dbReference type="ARBA" id="ARBA00023077"/>
    </source>
</evidence>
<dbReference type="EMBL" id="SWDX01000005">
    <property type="protein sequence ID" value="TKC60209.1"/>
    <property type="molecule type" value="Genomic_DNA"/>
</dbReference>
<dbReference type="InterPro" id="IPR012910">
    <property type="entry name" value="Plug_dom"/>
</dbReference>
<comment type="caution">
    <text evidence="12">The sequence shown here is derived from an EMBL/GenBank/DDBJ whole genome shotgun (WGS) entry which is preliminary data.</text>
</comment>
<dbReference type="InterPro" id="IPR000531">
    <property type="entry name" value="Beta-barrel_TonB"/>
</dbReference>
<dbReference type="Gene3D" id="2.60.40.1120">
    <property type="entry name" value="Carboxypeptidase-like, regulatory domain"/>
    <property type="match status" value="1"/>
</dbReference>
<dbReference type="SUPFAM" id="SSF56935">
    <property type="entry name" value="Porins"/>
    <property type="match status" value="1"/>
</dbReference>
<dbReference type="Pfam" id="PF00593">
    <property type="entry name" value="TonB_dep_Rec_b-barrel"/>
    <property type="match status" value="1"/>
</dbReference>
<dbReference type="InterPro" id="IPR008969">
    <property type="entry name" value="CarboxyPept-like_regulatory"/>
</dbReference>
<dbReference type="PROSITE" id="PS52016">
    <property type="entry name" value="TONB_DEPENDENT_REC_3"/>
    <property type="match status" value="1"/>
</dbReference>
<dbReference type="InterPro" id="IPR037066">
    <property type="entry name" value="Plug_dom_sf"/>
</dbReference>
<keyword evidence="2 8" id="KW-0813">Transport</keyword>
<dbReference type="Proteomes" id="UP000309594">
    <property type="component" value="Unassembled WGS sequence"/>
</dbReference>
<keyword evidence="3 8" id="KW-1134">Transmembrane beta strand</keyword>
<keyword evidence="6 8" id="KW-0472">Membrane</keyword>
<feature type="domain" description="TonB-dependent receptor plug" evidence="11">
    <location>
        <begin position="227"/>
        <end position="351"/>
    </location>
</feature>
<keyword evidence="4 8" id="KW-0812">Transmembrane</keyword>
<gene>
    <name evidence="12" type="ORF">FBD94_14960</name>
</gene>
<dbReference type="Pfam" id="PF07715">
    <property type="entry name" value="Plug"/>
    <property type="match status" value="1"/>
</dbReference>
<dbReference type="Pfam" id="PF13620">
    <property type="entry name" value="CarboxypepD_reg"/>
    <property type="match status" value="1"/>
</dbReference>
<evidence type="ECO:0000256" key="4">
    <source>
        <dbReference type="ARBA" id="ARBA00022692"/>
    </source>
</evidence>
<evidence type="ECO:0000313" key="12">
    <source>
        <dbReference type="EMBL" id="TKC60209.1"/>
    </source>
</evidence>
<evidence type="ECO:0000256" key="6">
    <source>
        <dbReference type="ARBA" id="ARBA00023136"/>
    </source>
</evidence>
<evidence type="ECO:0000259" key="11">
    <source>
        <dbReference type="Pfam" id="PF07715"/>
    </source>
</evidence>
<organism evidence="12 13">
    <name type="scientific">Pedobacter hiemivivus</name>
    <dbReference type="NCBI Taxonomy" id="2530454"/>
    <lineage>
        <taxon>Bacteria</taxon>
        <taxon>Pseudomonadati</taxon>
        <taxon>Bacteroidota</taxon>
        <taxon>Sphingobacteriia</taxon>
        <taxon>Sphingobacteriales</taxon>
        <taxon>Sphingobacteriaceae</taxon>
        <taxon>Pedobacter</taxon>
    </lineage>
</organism>
<dbReference type="GO" id="GO:0009279">
    <property type="term" value="C:cell outer membrane"/>
    <property type="evidence" value="ECO:0007669"/>
    <property type="project" value="UniProtKB-SubCell"/>
</dbReference>
<dbReference type="InterPro" id="IPR036942">
    <property type="entry name" value="Beta-barrel_TonB_sf"/>
</dbReference>
<dbReference type="SUPFAM" id="SSF49464">
    <property type="entry name" value="Carboxypeptidase regulatory domain-like"/>
    <property type="match status" value="1"/>
</dbReference>
<evidence type="ECO:0000256" key="1">
    <source>
        <dbReference type="ARBA" id="ARBA00004571"/>
    </source>
</evidence>
<dbReference type="Gene3D" id="2.170.130.10">
    <property type="entry name" value="TonB-dependent receptor, plug domain"/>
    <property type="match status" value="1"/>
</dbReference>
<evidence type="ECO:0000256" key="7">
    <source>
        <dbReference type="ARBA" id="ARBA00023237"/>
    </source>
</evidence>
<proteinExistence type="inferred from homology"/>
<evidence type="ECO:0000256" key="9">
    <source>
        <dbReference type="RuleBase" id="RU003357"/>
    </source>
</evidence>
<dbReference type="AlphaFoldDB" id="A0A4U1GBC6"/>
<dbReference type="NCBIfam" id="TIGR04056">
    <property type="entry name" value="OMP_RagA_SusC"/>
    <property type="match status" value="1"/>
</dbReference>
<accession>A0A4U1GBC6</accession>
<evidence type="ECO:0000256" key="3">
    <source>
        <dbReference type="ARBA" id="ARBA00022452"/>
    </source>
</evidence>
<dbReference type="NCBIfam" id="TIGR04057">
    <property type="entry name" value="SusC_RagA_signa"/>
    <property type="match status" value="1"/>
</dbReference>
<evidence type="ECO:0000313" key="13">
    <source>
        <dbReference type="Proteomes" id="UP000309594"/>
    </source>
</evidence>
<dbReference type="Gene3D" id="2.40.170.20">
    <property type="entry name" value="TonB-dependent receptor, beta-barrel domain"/>
    <property type="match status" value="1"/>
</dbReference>
<evidence type="ECO:0000259" key="10">
    <source>
        <dbReference type="Pfam" id="PF00593"/>
    </source>
</evidence>
<sequence length="1139" mass="126678">MKLTTIILFISLVQVSAKGYSQITLNEKNAPLTKVLEAIEKQSGYVFLYNESSFPVNNLSITTNNATITEVLNKYFKPMGIAYQIIGKNITLKPTHDIVIAMGTVRNMGVIDVQGTVRDTLGKPIPGVTVRLVSNSISFKMKKANTTEPADNPVLETREHVTTTNKDGKYTLSTVSDQDMISFSSLGYITQNVPVAGRKTINIVMKEEVRGLNEVTINTGIYTRKANSYTGSTLVIKGEDLKKVGNANFFQSLKNISPSMVLDNFTMGSNPNALPDIQLRGTSTFPAGDNTAVGLKGNYERSPNQPLFILDGFEANIERIFDLDMNRIESVTILKDAASKAIYGSKAANGVVVIETKKLISSKPMVTYNASLDLELPDLSSYNLTNSLEKLEAERIDGFYLYPKGNSGFPENSVALEQLYNSRRKLALEGLDTYWLAKPLQTGIGQKHSITVELGGSGLNVLADLSYRDVKGAMIGSDRKNISGSFTTSYRLKNLLFRNITSANQNNAKESPYGTFADYAKMNPYWRAVNADGTIPFYAEIIGDYKYTNPLYNSTLNSKVATSYFNFTNNFYLEWAIIPELKAITRLGVDIKSSDADEFYPAGHTMFDSYYVDDANRKGSYQVNNGKSQNLSGDFNLNYSKQIDKHVMFANGGFNVSEYNFNEVLHKVEGFSSDRMDNIISGRAYAIDSKPTGSSAITRELGFLGAFSYMYDNRYLSDLTVRTNASSQFGTDNRWAKFWSFGLGWNIHNESFMKNLGAIKQMKLRGSLGSTGNSNFMTNQAVATYGYYTETTYQGFPGSYLLNLANSGLQWESKFDYNAGLDLNINNLSLKFDYYLADTKNLITNVTTPGSTGFNSVKDNLGKVRNTGFELYASYMVWSRKSSFFTLNFGIETNKNKIVELSNAMKSYNEIMDKQAADQGNSAPVKKYVDGMSMNAIWAVPSLGIDPATGKEIYVDRNGNTTYIWNANDMVVAGNSVPDYQGTFGFSAEHKGIGLSVTARYLGGGQLYNQTLVDRVENVDMNYNVDKRVLTGRWTTPGQNALFKRLGKYDKRNEDGSFTPFDEKTRATTRFVQDRNELTIAAVNVYYLFNKQFTDRLGLQRLKAGFNMNEVATFSSIKLERGTSYPFAKTLSFNLSATF</sequence>
<dbReference type="InterPro" id="IPR023996">
    <property type="entry name" value="TonB-dep_OMP_SusC/RagA"/>
</dbReference>
<keyword evidence="5 9" id="KW-0798">TonB box</keyword>
<evidence type="ECO:0000256" key="2">
    <source>
        <dbReference type="ARBA" id="ARBA00022448"/>
    </source>
</evidence>
<keyword evidence="7 8" id="KW-0998">Cell outer membrane</keyword>
<name>A0A4U1GBC6_9SPHI</name>
<reference evidence="12 13" key="1">
    <citation type="submission" date="2019-04" db="EMBL/GenBank/DDBJ databases">
        <title>Pedobacter sp. RP-1-16 sp. nov., isolated from Arctic soil.</title>
        <authorList>
            <person name="Dahal R.H."/>
            <person name="Kim D.-U."/>
        </authorList>
    </citation>
    <scope>NUCLEOTIDE SEQUENCE [LARGE SCALE GENOMIC DNA]</scope>
    <source>
        <strain evidence="12 13">RP-1-16</strain>
    </source>
</reference>
<dbReference type="InterPro" id="IPR039426">
    <property type="entry name" value="TonB-dep_rcpt-like"/>
</dbReference>
<dbReference type="RefSeq" id="WP_136880771.1">
    <property type="nucleotide sequence ID" value="NZ_SWDX01000005.1"/>
</dbReference>
<dbReference type="InterPro" id="IPR023997">
    <property type="entry name" value="TonB-dep_OMP_SusC/RagA_CS"/>
</dbReference>
<protein>
    <submittedName>
        <fullName evidence="12">SusC/RagA family TonB-linked outer membrane protein</fullName>
    </submittedName>
</protein>
<evidence type="ECO:0000256" key="8">
    <source>
        <dbReference type="PROSITE-ProRule" id="PRU01360"/>
    </source>
</evidence>